<dbReference type="AlphaFoldDB" id="A0A6N9QV35"/>
<dbReference type="EMBL" id="WMHZ01000002">
    <property type="protein sequence ID" value="NDO77056.1"/>
    <property type="molecule type" value="Genomic_DNA"/>
</dbReference>
<protein>
    <submittedName>
        <fullName evidence="2">Uncharacterized protein</fullName>
    </submittedName>
</protein>
<dbReference type="Proteomes" id="UP000471026">
    <property type="component" value="Unassembled WGS sequence"/>
</dbReference>
<feature type="transmembrane region" description="Helical" evidence="1">
    <location>
        <begin position="77"/>
        <end position="98"/>
    </location>
</feature>
<reference evidence="2 3" key="1">
    <citation type="submission" date="2019-11" db="EMBL/GenBank/DDBJ databases">
        <title>Draft genome sequence of Kocuria indica DP-K7, a methyl red degrading Actinobacterium.</title>
        <authorList>
            <person name="Kumaran S."/>
            <person name="Tischler D."/>
            <person name="Ngo A.C.R."/>
            <person name="Schultes F."/>
        </authorList>
    </citation>
    <scope>NUCLEOTIDE SEQUENCE [LARGE SCALE GENOMIC DNA]</scope>
    <source>
        <strain evidence="2 3">DP-K7</strain>
    </source>
</reference>
<proteinExistence type="predicted"/>
<sequence length="106" mass="11554">MGPIDSPTSRSQPRRLPRWLVVLMSLGVVLVLGGALLVVFNPPTLTFGWFAYAPLSEETYAPLGEDPWSSLLPPAAIAGWVSLLIGLLLWAFSAGWLVGRRRRPAD</sequence>
<accession>A0A6N9QV35</accession>
<comment type="caution">
    <text evidence="2">The sequence shown here is derived from an EMBL/GenBank/DDBJ whole genome shotgun (WGS) entry which is preliminary data.</text>
</comment>
<name>A0A6N9QV35_9MICC</name>
<organism evidence="2 3">
    <name type="scientific">Kocuria marina subsp. indica</name>
    <dbReference type="NCBI Taxonomy" id="1049583"/>
    <lineage>
        <taxon>Bacteria</taxon>
        <taxon>Bacillati</taxon>
        <taxon>Actinomycetota</taxon>
        <taxon>Actinomycetes</taxon>
        <taxon>Micrococcales</taxon>
        <taxon>Micrococcaceae</taxon>
        <taxon>Kocuria</taxon>
    </lineage>
</organism>
<gene>
    <name evidence="2" type="ORF">GKZ75_02075</name>
</gene>
<keyword evidence="1" id="KW-1133">Transmembrane helix</keyword>
<keyword evidence="1" id="KW-0812">Transmembrane</keyword>
<evidence type="ECO:0000256" key="1">
    <source>
        <dbReference type="SAM" id="Phobius"/>
    </source>
</evidence>
<feature type="transmembrane region" description="Helical" evidence="1">
    <location>
        <begin position="20"/>
        <end position="40"/>
    </location>
</feature>
<evidence type="ECO:0000313" key="2">
    <source>
        <dbReference type="EMBL" id="NDO77056.1"/>
    </source>
</evidence>
<dbReference type="RefSeq" id="WP_162228575.1">
    <property type="nucleotide sequence ID" value="NZ_WMHZ01000002.1"/>
</dbReference>
<evidence type="ECO:0000313" key="3">
    <source>
        <dbReference type="Proteomes" id="UP000471026"/>
    </source>
</evidence>
<keyword evidence="1" id="KW-0472">Membrane</keyword>